<keyword evidence="6 7" id="KW-0472">Membrane</keyword>
<feature type="transmembrane region" description="Helical" evidence="7">
    <location>
        <begin position="62"/>
        <end position="81"/>
    </location>
</feature>
<dbReference type="SUPFAM" id="SSF103473">
    <property type="entry name" value="MFS general substrate transporter"/>
    <property type="match status" value="1"/>
</dbReference>
<dbReference type="GO" id="GO:0022857">
    <property type="term" value="F:transmembrane transporter activity"/>
    <property type="evidence" value="ECO:0007669"/>
    <property type="project" value="InterPro"/>
</dbReference>
<gene>
    <name evidence="8" type="ORF">BPA01_35210</name>
</gene>
<dbReference type="Pfam" id="PF07690">
    <property type="entry name" value="MFS_1"/>
    <property type="match status" value="1"/>
</dbReference>
<name>A0A4Y3PU52_BREPA</name>
<evidence type="ECO:0008006" key="10">
    <source>
        <dbReference type="Google" id="ProtNLM"/>
    </source>
</evidence>
<proteinExistence type="predicted"/>
<dbReference type="Gene3D" id="1.20.1250.20">
    <property type="entry name" value="MFS general substrate transporter like domains"/>
    <property type="match status" value="1"/>
</dbReference>
<dbReference type="InterPro" id="IPR011701">
    <property type="entry name" value="MFS"/>
</dbReference>
<keyword evidence="5 7" id="KW-1133">Transmembrane helix</keyword>
<evidence type="ECO:0000256" key="3">
    <source>
        <dbReference type="ARBA" id="ARBA00022475"/>
    </source>
</evidence>
<evidence type="ECO:0000256" key="2">
    <source>
        <dbReference type="ARBA" id="ARBA00022448"/>
    </source>
</evidence>
<dbReference type="InterPro" id="IPR036259">
    <property type="entry name" value="MFS_trans_sf"/>
</dbReference>
<sequence>MALGATCIFFSNMVWNMGVAPYITAQGMPLSAFSWLWTINGIIIFAGQPITSWIKRILQQNLSAQLVASAVAYALGFGFMLMYHGSYFAFIAGMIITTFGEMLISPTIPTFITEKTGENAPFYLGVVGAITAVGRLLGPLAMGYMYDHGGVQPTLLLASLVSLASVFLCLLHAYVQREKRVSATKAS</sequence>
<evidence type="ECO:0000256" key="4">
    <source>
        <dbReference type="ARBA" id="ARBA00022692"/>
    </source>
</evidence>
<reference evidence="8 9" key="1">
    <citation type="submission" date="2019-06" db="EMBL/GenBank/DDBJ databases">
        <title>Whole genome shotgun sequence of Brevibacillus parabrevis NBRC 12334.</title>
        <authorList>
            <person name="Hosoyama A."/>
            <person name="Uohara A."/>
            <person name="Ohji S."/>
            <person name="Ichikawa N."/>
        </authorList>
    </citation>
    <scope>NUCLEOTIDE SEQUENCE [LARGE SCALE GENOMIC DNA]</scope>
    <source>
        <strain evidence="8 9">NBRC 12334</strain>
    </source>
</reference>
<dbReference type="RefSeq" id="WP_233454138.1">
    <property type="nucleotide sequence ID" value="NZ_BJMH01000017.1"/>
</dbReference>
<feature type="transmembrane region" description="Helical" evidence="7">
    <location>
        <begin position="32"/>
        <end position="50"/>
    </location>
</feature>
<keyword evidence="4 7" id="KW-0812">Transmembrane</keyword>
<comment type="caution">
    <text evidence="8">The sequence shown here is derived from an EMBL/GenBank/DDBJ whole genome shotgun (WGS) entry which is preliminary data.</text>
</comment>
<evidence type="ECO:0000256" key="6">
    <source>
        <dbReference type="ARBA" id="ARBA00023136"/>
    </source>
</evidence>
<evidence type="ECO:0000256" key="7">
    <source>
        <dbReference type="SAM" id="Phobius"/>
    </source>
</evidence>
<keyword evidence="9" id="KW-1185">Reference proteome</keyword>
<accession>A0A4Y3PU52</accession>
<keyword evidence="3" id="KW-1003">Cell membrane</keyword>
<dbReference type="Proteomes" id="UP000316882">
    <property type="component" value="Unassembled WGS sequence"/>
</dbReference>
<evidence type="ECO:0000256" key="1">
    <source>
        <dbReference type="ARBA" id="ARBA00004651"/>
    </source>
</evidence>
<evidence type="ECO:0000313" key="8">
    <source>
        <dbReference type="EMBL" id="GEB33941.1"/>
    </source>
</evidence>
<evidence type="ECO:0000256" key="5">
    <source>
        <dbReference type="ARBA" id="ARBA00022989"/>
    </source>
</evidence>
<dbReference type="InterPro" id="IPR050171">
    <property type="entry name" value="MFS_Transporters"/>
</dbReference>
<dbReference type="AlphaFoldDB" id="A0A4Y3PU52"/>
<dbReference type="PANTHER" id="PTHR23517:SF10">
    <property type="entry name" value="MAJOR FACILITATOR SUPERFAMILY (MFS) PROFILE DOMAIN-CONTAINING PROTEIN"/>
    <property type="match status" value="1"/>
</dbReference>
<dbReference type="EMBL" id="BJMH01000017">
    <property type="protein sequence ID" value="GEB33941.1"/>
    <property type="molecule type" value="Genomic_DNA"/>
</dbReference>
<dbReference type="STRING" id="54914.AV540_17480"/>
<feature type="transmembrane region" description="Helical" evidence="7">
    <location>
        <begin position="87"/>
        <end position="108"/>
    </location>
</feature>
<organism evidence="8 9">
    <name type="scientific">Brevibacillus parabrevis</name>
    <dbReference type="NCBI Taxonomy" id="54914"/>
    <lineage>
        <taxon>Bacteria</taxon>
        <taxon>Bacillati</taxon>
        <taxon>Bacillota</taxon>
        <taxon>Bacilli</taxon>
        <taxon>Bacillales</taxon>
        <taxon>Paenibacillaceae</taxon>
        <taxon>Brevibacillus</taxon>
    </lineage>
</organism>
<feature type="transmembrane region" description="Helical" evidence="7">
    <location>
        <begin position="154"/>
        <end position="175"/>
    </location>
</feature>
<evidence type="ECO:0000313" key="9">
    <source>
        <dbReference type="Proteomes" id="UP000316882"/>
    </source>
</evidence>
<keyword evidence="2" id="KW-0813">Transport</keyword>
<protein>
    <recommendedName>
        <fullName evidence="10">Major facilitator superfamily (MFS) profile domain-containing protein</fullName>
    </recommendedName>
</protein>
<dbReference type="PANTHER" id="PTHR23517">
    <property type="entry name" value="RESISTANCE PROTEIN MDTM, PUTATIVE-RELATED-RELATED"/>
    <property type="match status" value="1"/>
</dbReference>
<feature type="transmembrane region" description="Helical" evidence="7">
    <location>
        <begin position="120"/>
        <end position="142"/>
    </location>
</feature>
<comment type="subcellular location">
    <subcellularLocation>
        <location evidence="1">Cell membrane</location>
        <topology evidence="1">Multi-pass membrane protein</topology>
    </subcellularLocation>
</comment>
<dbReference type="GO" id="GO:0005886">
    <property type="term" value="C:plasma membrane"/>
    <property type="evidence" value="ECO:0007669"/>
    <property type="project" value="UniProtKB-SubCell"/>
</dbReference>